<evidence type="ECO:0000256" key="1">
    <source>
        <dbReference type="ARBA" id="ARBA00023002"/>
    </source>
</evidence>
<dbReference type="Gene3D" id="3.50.50.60">
    <property type="entry name" value="FAD/NAD(P)-binding domain"/>
    <property type="match status" value="1"/>
</dbReference>
<dbReference type="PRINTS" id="PR00469">
    <property type="entry name" value="PNDRDTASEII"/>
</dbReference>
<keyword evidence="3" id="KW-1185">Reference proteome</keyword>
<dbReference type="PANTHER" id="PTHR43539">
    <property type="entry name" value="FLAVIN-BINDING MONOOXYGENASE-LIKE PROTEIN (AFU_ORTHOLOGUE AFUA_4G09220)"/>
    <property type="match status" value="1"/>
</dbReference>
<comment type="caution">
    <text evidence="2">The sequence shown here is derived from an EMBL/GenBank/DDBJ whole genome shotgun (WGS) entry which is preliminary data.</text>
</comment>
<dbReference type="InterPro" id="IPR050982">
    <property type="entry name" value="Auxin_biosynth/cation_transpt"/>
</dbReference>
<dbReference type="EMBL" id="JAFCJH010000063">
    <property type="protein sequence ID" value="MBR0800839.1"/>
    <property type="molecule type" value="Genomic_DNA"/>
</dbReference>
<protein>
    <submittedName>
        <fullName evidence="2">NAD(P)/FAD-dependent oxidoreductase</fullName>
    </submittedName>
</protein>
<evidence type="ECO:0000313" key="2">
    <source>
        <dbReference type="EMBL" id="MBR0800839.1"/>
    </source>
</evidence>
<dbReference type="Pfam" id="PF13738">
    <property type="entry name" value="Pyr_redox_3"/>
    <property type="match status" value="1"/>
</dbReference>
<name>A0ABS5FVG3_9BRAD</name>
<dbReference type="Proteomes" id="UP001315278">
    <property type="component" value="Unassembled WGS sequence"/>
</dbReference>
<dbReference type="SUPFAM" id="SSF51905">
    <property type="entry name" value="FAD/NAD(P)-binding domain"/>
    <property type="match status" value="1"/>
</dbReference>
<dbReference type="PRINTS" id="PR00368">
    <property type="entry name" value="FADPNR"/>
</dbReference>
<proteinExistence type="predicted"/>
<dbReference type="PANTHER" id="PTHR43539:SF91">
    <property type="entry name" value="FAD-DEPENDENT URATE HYDROXYLASE"/>
    <property type="match status" value="1"/>
</dbReference>
<keyword evidence="1" id="KW-0560">Oxidoreductase</keyword>
<reference evidence="3" key="1">
    <citation type="journal article" date="2021" name="ISME J.">
        <title>Evolutionary origin and ecological implication of a unique nif island in free-living Bradyrhizobium lineages.</title>
        <authorList>
            <person name="Tao J."/>
        </authorList>
    </citation>
    <scope>NUCLEOTIDE SEQUENCE [LARGE SCALE GENOMIC DNA]</scope>
    <source>
        <strain evidence="3">SZCCT0434</strain>
    </source>
</reference>
<evidence type="ECO:0000313" key="3">
    <source>
        <dbReference type="Proteomes" id="UP001315278"/>
    </source>
</evidence>
<dbReference type="InterPro" id="IPR036188">
    <property type="entry name" value="FAD/NAD-bd_sf"/>
</dbReference>
<organism evidence="2 3">
    <name type="scientific">Bradyrhizobium jicamae</name>
    <dbReference type="NCBI Taxonomy" id="280332"/>
    <lineage>
        <taxon>Bacteria</taxon>
        <taxon>Pseudomonadati</taxon>
        <taxon>Pseudomonadota</taxon>
        <taxon>Alphaproteobacteria</taxon>
        <taxon>Hyphomicrobiales</taxon>
        <taxon>Nitrobacteraceae</taxon>
        <taxon>Bradyrhizobium</taxon>
    </lineage>
</organism>
<gene>
    <name evidence="2" type="ORF">JQ615_36305</name>
</gene>
<dbReference type="RefSeq" id="WP_212399478.1">
    <property type="nucleotide sequence ID" value="NZ_JAFCJH010000063.1"/>
</dbReference>
<accession>A0ABS5FVG3</accession>
<sequence>MSHIAVAIIGAGPYGLSLAAHLSARRVEHRIFGHPMRFWSDIAEAGGQRYLKSFCFGTNLSTPVPGYSFADYNGPRGLETFEPCSIANFTEYGRWFQQHNVPWVEPVEVEHVDRQGESFAISLSNGERIVADRVVIATGLSGFAYVPAVLSSLPADLAVHTSAVTSFTAFKGRDVAVIGAGQSALEAAALLREAGARPQLLVRESSIRWHDRSSLEPGLWERLRWPISGLGRGLKAKALTEFPGAFHRVPARWRTRFVKSHLPAEGAWWLRDRVEGQLPIHLGVTVVDAREVSSRGALELRLASDAGERQLVVDHVIAGSGYDIDVGRLTFVSQHLRSAIERLGRAPKLSASFEASVSGLHFIGPLSAMSFGPLFRFVTGSEYSARVVSTRLSPRSGFLAAQKKAHPRQSPASRAL</sequence>